<feature type="transmembrane region" description="Helical" evidence="3">
    <location>
        <begin position="43"/>
        <end position="63"/>
    </location>
</feature>
<proteinExistence type="predicted"/>
<dbReference type="PROSITE" id="PS50887">
    <property type="entry name" value="GGDEF"/>
    <property type="match status" value="1"/>
</dbReference>
<dbReference type="SUPFAM" id="SSF55073">
    <property type="entry name" value="Nucleotide cyclase"/>
    <property type="match status" value="1"/>
</dbReference>
<dbReference type="EC" id="2.7.7.65" evidence="1"/>
<feature type="transmembrane region" description="Helical" evidence="3">
    <location>
        <begin position="70"/>
        <end position="91"/>
    </location>
</feature>
<dbReference type="InterPro" id="IPR043128">
    <property type="entry name" value="Rev_trsase/Diguanyl_cyclase"/>
</dbReference>
<dbReference type="NCBIfam" id="TIGR00254">
    <property type="entry name" value="GGDEF"/>
    <property type="match status" value="1"/>
</dbReference>
<dbReference type="CDD" id="cd01949">
    <property type="entry name" value="GGDEF"/>
    <property type="match status" value="1"/>
</dbReference>
<feature type="domain" description="GGDEF" evidence="4">
    <location>
        <begin position="211"/>
        <end position="344"/>
    </location>
</feature>
<feature type="transmembrane region" description="Helical" evidence="3">
    <location>
        <begin position="103"/>
        <end position="134"/>
    </location>
</feature>
<dbReference type="PANTHER" id="PTHR45138">
    <property type="entry name" value="REGULATORY COMPONENTS OF SENSORY TRANSDUCTION SYSTEM"/>
    <property type="match status" value="1"/>
</dbReference>
<sequence length="346" mass="38616">MGTNETLEVQGAQGQRRALLKALLIITGVSGALFFVINTQRGLHLLATIELVTGAASMMLYVVVSRTRNLRVWTLVYLIPFLTIMMVAMYLPGTSPTVFLWVYIIPVISHLLLGLRLGFAVAVFFMLTAFAIFVIKHPRLLYEFHFASLANILISCAVALAFAYVYERGSEKARAGLMVIASTDPLTRLANLYRFRESFQQERHRAQRYDADLTLLVLDLDYFKKVNDTHGHAVGDQVLIHVANILRRRLRASDLVCRVGGEEFTVLLPDTGLEEAIKVADSLRRLIRDTPYRDQAVTVSLSCSIGVALWGRDGDTLEQLMETGDKRLYQAKQAGRDRVESGPVAG</sequence>
<keyword evidence="3" id="KW-0472">Membrane</keyword>
<dbReference type="RefSeq" id="WP_194855293.1">
    <property type="nucleotide sequence ID" value="NZ_ARXR01000005.1"/>
</dbReference>
<organism evidence="5 6">
    <name type="scientific">Alloalcanivorax venustensis ISO4</name>
    <dbReference type="NCBI Taxonomy" id="1177184"/>
    <lineage>
        <taxon>Bacteria</taxon>
        <taxon>Pseudomonadati</taxon>
        <taxon>Pseudomonadota</taxon>
        <taxon>Gammaproteobacteria</taxon>
        <taxon>Oceanospirillales</taxon>
        <taxon>Alcanivoracaceae</taxon>
        <taxon>Alloalcanivorax</taxon>
    </lineage>
</organism>
<protein>
    <recommendedName>
        <fullName evidence="1">diguanylate cyclase</fullName>
        <ecNumber evidence="1">2.7.7.65</ecNumber>
    </recommendedName>
</protein>
<keyword evidence="3" id="KW-0812">Transmembrane</keyword>
<comment type="catalytic activity">
    <reaction evidence="2">
        <text>2 GTP = 3',3'-c-di-GMP + 2 diphosphate</text>
        <dbReference type="Rhea" id="RHEA:24898"/>
        <dbReference type="ChEBI" id="CHEBI:33019"/>
        <dbReference type="ChEBI" id="CHEBI:37565"/>
        <dbReference type="ChEBI" id="CHEBI:58805"/>
        <dbReference type="EC" id="2.7.7.65"/>
    </reaction>
</comment>
<gene>
    <name evidence="5" type="ORF">ISO4_00870</name>
</gene>
<dbReference type="InterPro" id="IPR029787">
    <property type="entry name" value="Nucleotide_cyclase"/>
</dbReference>
<name>A0ABS0ADX9_9GAMM</name>
<accession>A0ABS0ADX9</accession>
<feature type="transmembrane region" description="Helical" evidence="3">
    <location>
        <begin position="18"/>
        <end position="37"/>
    </location>
</feature>
<evidence type="ECO:0000256" key="2">
    <source>
        <dbReference type="ARBA" id="ARBA00034247"/>
    </source>
</evidence>
<dbReference type="Proteomes" id="UP000644441">
    <property type="component" value="Unassembled WGS sequence"/>
</dbReference>
<dbReference type="InterPro" id="IPR050469">
    <property type="entry name" value="Diguanylate_Cyclase"/>
</dbReference>
<feature type="transmembrane region" description="Helical" evidence="3">
    <location>
        <begin position="146"/>
        <end position="166"/>
    </location>
</feature>
<keyword evidence="6" id="KW-1185">Reference proteome</keyword>
<dbReference type="Pfam" id="PF20966">
    <property type="entry name" value="MASE6"/>
    <property type="match status" value="1"/>
</dbReference>
<evidence type="ECO:0000259" key="4">
    <source>
        <dbReference type="PROSITE" id="PS50887"/>
    </source>
</evidence>
<evidence type="ECO:0000313" key="5">
    <source>
        <dbReference type="EMBL" id="MBF5052268.1"/>
    </source>
</evidence>
<dbReference type="InterPro" id="IPR048435">
    <property type="entry name" value="MASE6"/>
</dbReference>
<dbReference type="SMART" id="SM00267">
    <property type="entry name" value="GGDEF"/>
    <property type="match status" value="1"/>
</dbReference>
<reference evidence="5 6" key="1">
    <citation type="submission" date="2012-09" db="EMBL/GenBank/DDBJ databases">
        <title>Genome Sequence of alkane-degrading Bacterium Alcanivorax venustensis ISO4.</title>
        <authorList>
            <person name="Lai Q."/>
            <person name="Shao Z."/>
        </authorList>
    </citation>
    <scope>NUCLEOTIDE SEQUENCE [LARGE SCALE GENOMIC DNA]</scope>
    <source>
        <strain evidence="5 6">ISO4</strain>
    </source>
</reference>
<evidence type="ECO:0000256" key="3">
    <source>
        <dbReference type="SAM" id="Phobius"/>
    </source>
</evidence>
<dbReference type="Gene3D" id="3.30.70.270">
    <property type="match status" value="1"/>
</dbReference>
<evidence type="ECO:0000256" key="1">
    <source>
        <dbReference type="ARBA" id="ARBA00012528"/>
    </source>
</evidence>
<dbReference type="InterPro" id="IPR000160">
    <property type="entry name" value="GGDEF_dom"/>
</dbReference>
<comment type="caution">
    <text evidence="5">The sequence shown here is derived from an EMBL/GenBank/DDBJ whole genome shotgun (WGS) entry which is preliminary data.</text>
</comment>
<dbReference type="EMBL" id="ARXR01000005">
    <property type="protein sequence ID" value="MBF5052268.1"/>
    <property type="molecule type" value="Genomic_DNA"/>
</dbReference>
<keyword evidence="3" id="KW-1133">Transmembrane helix</keyword>
<dbReference type="PANTHER" id="PTHR45138:SF9">
    <property type="entry name" value="DIGUANYLATE CYCLASE DGCM-RELATED"/>
    <property type="match status" value="1"/>
</dbReference>
<dbReference type="Pfam" id="PF00990">
    <property type="entry name" value="GGDEF"/>
    <property type="match status" value="1"/>
</dbReference>
<evidence type="ECO:0000313" key="6">
    <source>
        <dbReference type="Proteomes" id="UP000644441"/>
    </source>
</evidence>